<dbReference type="PANTHER" id="PTHR43798:SF5">
    <property type="entry name" value="MONOACYLGLYCEROL LIPASE ABHD6"/>
    <property type="match status" value="1"/>
</dbReference>
<evidence type="ECO:0000256" key="1">
    <source>
        <dbReference type="SAM" id="MobiDB-lite"/>
    </source>
</evidence>
<dbReference type="InterPro" id="IPR011942">
    <property type="entry name" value="PHA_depoly_arom"/>
</dbReference>
<dbReference type="InterPro" id="IPR000073">
    <property type="entry name" value="AB_hydrolase_1"/>
</dbReference>
<dbReference type="NCBIfam" id="TIGR02240">
    <property type="entry name" value="PHA_depoly_arom"/>
    <property type="match status" value="1"/>
</dbReference>
<dbReference type="InterPro" id="IPR050266">
    <property type="entry name" value="AB_hydrolase_sf"/>
</dbReference>
<evidence type="ECO:0000313" key="4">
    <source>
        <dbReference type="Proteomes" id="UP001482520"/>
    </source>
</evidence>
<evidence type="ECO:0000259" key="2">
    <source>
        <dbReference type="Pfam" id="PF00561"/>
    </source>
</evidence>
<dbReference type="Pfam" id="PF00561">
    <property type="entry name" value="Abhydrolase_1"/>
    <property type="match status" value="1"/>
</dbReference>
<comment type="caution">
    <text evidence="3">The sequence shown here is derived from an EMBL/GenBank/DDBJ whole genome shotgun (WGS) entry which is preliminary data.</text>
</comment>
<proteinExistence type="predicted"/>
<feature type="domain" description="AB hydrolase-1" evidence="2">
    <location>
        <begin position="54"/>
        <end position="279"/>
    </location>
</feature>
<dbReference type="InterPro" id="IPR029058">
    <property type="entry name" value="AB_hydrolase_fold"/>
</dbReference>
<dbReference type="PANTHER" id="PTHR43798">
    <property type="entry name" value="MONOACYLGLYCEROL LIPASE"/>
    <property type="match status" value="1"/>
</dbReference>
<name>A0ABV1NYR3_9ACTN</name>
<dbReference type="EMBL" id="JBEGDP010000009">
    <property type="protein sequence ID" value="MEQ7847658.1"/>
    <property type="molecule type" value="Genomic_DNA"/>
</dbReference>
<sequence>MSPTMATRGPGGPGGPRADDRGPAAPDRIRTIAVRRIPVRVSVRPGTGALTGEPPLLLCNGIGASLEALQPLVDSLDPRRGVVRFDVPGVGGSPAPPVPYTMAGIASWLTALMDRLGHRRFDVLGLSWGGGLAQQLAFQSPRRVRRVVLVATGTGSLMVPAHPRVLSRMLTPKRHRDAGYAASIAGDIYGGTMRTDPARGAALLHEATRSGPRRGYYLQLLAGAGWSSLPALPLLRQRVLVMAGDDDPIIPLVNARVIARLVPRSQLHVYRGGHLGILTESDELAPLIDHFLDDQEPDR</sequence>
<reference evidence="3 4" key="1">
    <citation type="submission" date="2024-02" db="EMBL/GenBank/DDBJ databases">
        <title>Full genome sequence of Nocardioides kribbensis.</title>
        <authorList>
            <person name="Poletto B.L."/>
            <person name="Silva G."/>
            <person name="Galante D."/>
            <person name="Campos K.R."/>
            <person name="Santos M.B.N."/>
            <person name="Sacchi C.T."/>
        </authorList>
    </citation>
    <scope>NUCLEOTIDE SEQUENCE [LARGE SCALE GENOMIC DNA]</scope>
    <source>
        <strain evidence="3 4">O4R</strain>
    </source>
</reference>
<keyword evidence="4" id="KW-1185">Reference proteome</keyword>
<dbReference type="SUPFAM" id="SSF53474">
    <property type="entry name" value="alpha/beta-Hydrolases"/>
    <property type="match status" value="1"/>
</dbReference>
<gene>
    <name evidence="3" type="primary">phaZ</name>
    <name evidence="3" type="ORF">V6R90_10235</name>
</gene>
<dbReference type="RefSeq" id="WP_349804594.1">
    <property type="nucleotide sequence ID" value="NZ_JBEGDP010000009.1"/>
</dbReference>
<accession>A0ABV1NYR3</accession>
<feature type="region of interest" description="Disordered" evidence="1">
    <location>
        <begin position="1"/>
        <end position="25"/>
    </location>
</feature>
<dbReference type="Gene3D" id="3.40.50.1820">
    <property type="entry name" value="alpha/beta hydrolase"/>
    <property type="match status" value="1"/>
</dbReference>
<protein>
    <submittedName>
        <fullName evidence="3">Poly(3-hydroxyalkanoate) depolymerase</fullName>
    </submittedName>
</protein>
<evidence type="ECO:0000313" key="3">
    <source>
        <dbReference type="EMBL" id="MEQ7847658.1"/>
    </source>
</evidence>
<organism evidence="3 4">
    <name type="scientific">Nocardioides kribbensis</name>
    <dbReference type="NCBI Taxonomy" id="305517"/>
    <lineage>
        <taxon>Bacteria</taxon>
        <taxon>Bacillati</taxon>
        <taxon>Actinomycetota</taxon>
        <taxon>Actinomycetes</taxon>
        <taxon>Propionibacteriales</taxon>
        <taxon>Nocardioidaceae</taxon>
        <taxon>Nocardioides</taxon>
    </lineage>
</organism>
<dbReference type="Proteomes" id="UP001482520">
    <property type="component" value="Unassembled WGS sequence"/>
</dbReference>
<dbReference type="PRINTS" id="PR00111">
    <property type="entry name" value="ABHYDROLASE"/>
</dbReference>